<dbReference type="Gene3D" id="1.10.10.10">
    <property type="entry name" value="Winged helix-like DNA-binding domain superfamily/Winged helix DNA-binding domain"/>
    <property type="match status" value="1"/>
</dbReference>
<dbReference type="SUPFAM" id="SSF46785">
    <property type="entry name" value="Winged helix' DNA-binding domain"/>
    <property type="match status" value="1"/>
</dbReference>
<dbReference type="InterPro" id="IPR001845">
    <property type="entry name" value="HTH_ArsR_DNA-bd_dom"/>
</dbReference>
<reference evidence="3" key="1">
    <citation type="journal article" date="2019" name="Int. J. Syst. Evol. Microbiol.">
        <title>The Global Catalogue of Microorganisms (GCM) 10K type strain sequencing project: providing services to taxonomists for standard genome sequencing and annotation.</title>
        <authorList>
            <consortium name="The Broad Institute Genomics Platform"/>
            <consortium name="The Broad Institute Genome Sequencing Center for Infectious Disease"/>
            <person name="Wu L."/>
            <person name="Ma J."/>
        </authorList>
    </citation>
    <scope>NUCLEOTIDE SEQUENCE [LARGE SCALE GENOMIC DNA]</scope>
    <source>
        <strain evidence="3">NBRC 112416</strain>
    </source>
</reference>
<evidence type="ECO:0000313" key="2">
    <source>
        <dbReference type="EMBL" id="GLQ56824.1"/>
    </source>
</evidence>
<dbReference type="PANTHER" id="PTHR38600">
    <property type="entry name" value="TRANSCRIPTIONAL REGULATORY PROTEIN"/>
    <property type="match status" value="1"/>
</dbReference>
<dbReference type="PROSITE" id="PS50987">
    <property type="entry name" value="HTH_ARSR_2"/>
    <property type="match status" value="1"/>
</dbReference>
<evidence type="ECO:0000259" key="1">
    <source>
        <dbReference type="PROSITE" id="PS50987"/>
    </source>
</evidence>
<organism evidence="2 3">
    <name type="scientific">Devosia nitrariae</name>
    <dbReference type="NCBI Taxonomy" id="2071872"/>
    <lineage>
        <taxon>Bacteria</taxon>
        <taxon>Pseudomonadati</taxon>
        <taxon>Pseudomonadota</taxon>
        <taxon>Alphaproteobacteria</taxon>
        <taxon>Hyphomicrobiales</taxon>
        <taxon>Devosiaceae</taxon>
        <taxon>Devosia</taxon>
    </lineage>
</organism>
<dbReference type="InterPro" id="IPR036390">
    <property type="entry name" value="WH_DNA-bd_sf"/>
</dbReference>
<evidence type="ECO:0000313" key="3">
    <source>
        <dbReference type="Proteomes" id="UP001156691"/>
    </source>
</evidence>
<protein>
    <recommendedName>
        <fullName evidence="1">HTH arsR-type domain-containing protein</fullName>
    </recommendedName>
</protein>
<sequence>MVARLVRGPASMKELAAPLGIALPSALKHLQVLESGGIVSSQKAGRVRTFAIERQGLETIEDWLAEHRRQLEAGFDRLEHLMRSMPEEPSQ</sequence>
<name>A0ABQ5WAJ0_9HYPH</name>
<dbReference type="EMBL" id="BSNS01000022">
    <property type="protein sequence ID" value="GLQ56824.1"/>
    <property type="molecule type" value="Genomic_DNA"/>
</dbReference>
<proteinExistence type="predicted"/>
<dbReference type="PANTHER" id="PTHR38600:SF2">
    <property type="entry name" value="SLL0088 PROTEIN"/>
    <property type="match status" value="1"/>
</dbReference>
<dbReference type="InterPro" id="IPR011991">
    <property type="entry name" value="ArsR-like_HTH"/>
</dbReference>
<comment type="caution">
    <text evidence="2">The sequence shown here is derived from an EMBL/GenBank/DDBJ whole genome shotgun (WGS) entry which is preliminary data.</text>
</comment>
<dbReference type="InterPro" id="IPR036388">
    <property type="entry name" value="WH-like_DNA-bd_sf"/>
</dbReference>
<dbReference type="CDD" id="cd00090">
    <property type="entry name" value="HTH_ARSR"/>
    <property type="match status" value="1"/>
</dbReference>
<dbReference type="Pfam" id="PF12840">
    <property type="entry name" value="HTH_20"/>
    <property type="match status" value="1"/>
</dbReference>
<keyword evidence="3" id="KW-1185">Reference proteome</keyword>
<feature type="domain" description="HTH arsR-type" evidence="1">
    <location>
        <begin position="1"/>
        <end position="72"/>
    </location>
</feature>
<accession>A0ABQ5WAJ0</accession>
<gene>
    <name evidence="2" type="ORF">GCM10010862_40830</name>
</gene>
<dbReference type="Proteomes" id="UP001156691">
    <property type="component" value="Unassembled WGS sequence"/>
</dbReference>